<dbReference type="InterPro" id="IPR005650">
    <property type="entry name" value="BlaI_family"/>
</dbReference>
<dbReference type="InterPro" id="IPR036390">
    <property type="entry name" value="WH_DNA-bd_sf"/>
</dbReference>
<dbReference type="InterPro" id="IPR036388">
    <property type="entry name" value="WH-like_DNA-bd_sf"/>
</dbReference>
<name>A0A1I3AKT0_9ACTN</name>
<evidence type="ECO:0000256" key="3">
    <source>
        <dbReference type="ARBA" id="ARBA00023125"/>
    </source>
</evidence>
<keyword evidence="2" id="KW-0805">Transcription regulation</keyword>
<gene>
    <name evidence="5" type="ORF">FHR37_001059</name>
    <name evidence="6" type="ORF">SAMN05421678_119120</name>
</gene>
<evidence type="ECO:0000256" key="2">
    <source>
        <dbReference type="ARBA" id="ARBA00023015"/>
    </source>
</evidence>
<dbReference type="PIRSF" id="PIRSF019455">
    <property type="entry name" value="CopR_AtkY"/>
    <property type="match status" value="1"/>
</dbReference>
<accession>A0A1I3AKT0</accession>
<evidence type="ECO:0000313" key="7">
    <source>
        <dbReference type="Proteomes" id="UP000199052"/>
    </source>
</evidence>
<keyword evidence="4" id="KW-0804">Transcription</keyword>
<dbReference type="Gene3D" id="1.10.10.10">
    <property type="entry name" value="Winged helix-like DNA-binding domain superfamily/Winged helix DNA-binding domain"/>
    <property type="match status" value="1"/>
</dbReference>
<dbReference type="SUPFAM" id="SSF46785">
    <property type="entry name" value="Winged helix' DNA-binding domain"/>
    <property type="match status" value="1"/>
</dbReference>
<proteinExistence type="inferred from homology"/>
<dbReference type="OrthoDB" id="9813987at2"/>
<protein>
    <submittedName>
        <fullName evidence="5 6">Transcriptional regulator</fullName>
    </submittedName>
</protein>
<dbReference type="EMBL" id="FOOI01000019">
    <property type="protein sequence ID" value="SFH50610.1"/>
    <property type="molecule type" value="Genomic_DNA"/>
</dbReference>
<keyword evidence="8" id="KW-1185">Reference proteome</keyword>
<evidence type="ECO:0000313" key="8">
    <source>
        <dbReference type="Proteomes" id="UP000533017"/>
    </source>
</evidence>
<evidence type="ECO:0000256" key="4">
    <source>
        <dbReference type="ARBA" id="ARBA00023163"/>
    </source>
</evidence>
<evidence type="ECO:0000256" key="1">
    <source>
        <dbReference type="ARBA" id="ARBA00011046"/>
    </source>
</evidence>
<dbReference type="GO" id="GO:0003677">
    <property type="term" value="F:DNA binding"/>
    <property type="evidence" value="ECO:0007669"/>
    <property type="project" value="UniProtKB-KW"/>
</dbReference>
<comment type="similarity">
    <text evidence="1">Belongs to the BlaI transcriptional regulatory family.</text>
</comment>
<dbReference type="Pfam" id="PF03965">
    <property type="entry name" value="Penicillinase_R"/>
    <property type="match status" value="1"/>
</dbReference>
<evidence type="ECO:0000313" key="6">
    <source>
        <dbReference type="EMBL" id="SFH50610.1"/>
    </source>
</evidence>
<sequence length="134" mass="14695">MARLGNLEREVMEHVWSATEPVTVREVHEALAVERDLAYTTVMTVLDRLAKKGVVLRVRDGRAYRYQAAAGQDQLVADLMREALDGAGTGATRAAALVRFVDQASPEEAAALREALAEVDALATRPSRRRPPRS</sequence>
<dbReference type="Proteomes" id="UP000533017">
    <property type="component" value="Unassembled WGS sequence"/>
</dbReference>
<reference evidence="5 8" key="2">
    <citation type="submission" date="2020-07" db="EMBL/GenBank/DDBJ databases">
        <title>Sequencing the genomes of 1000 actinobacteria strains.</title>
        <authorList>
            <person name="Klenk H.-P."/>
        </authorList>
    </citation>
    <scope>NUCLEOTIDE SEQUENCE [LARGE SCALE GENOMIC DNA]</scope>
    <source>
        <strain evidence="5 8">DSM 45117</strain>
    </source>
</reference>
<dbReference type="Proteomes" id="UP000199052">
    <property type="component" value="Unassembled WGS sequence"/>
</dbReference>
<dbReference type="Gene3D" id="6.10.140.850">
    <property type="match status" value="1"/>
</dbReference>
<organism evidence="6 7">
    <name type="scientific">Actinopolymorpha cephalotaxi</name>
    <dbReference type="NCBI Taxonomy" id="504797"/>
    <lineage>
        <taxon>Bacteria</taxon>
        <taxon>Bacillati</taxon>
        <taxon>Actinomycetota</taxon>
        <taxon>Actinomycetes</taxon>
        <taxon>Propionibacteriales</taxon>
        <taxon>Actinopolymorphaceae</taxon>
        <taxon>Actinopolymorpha</taxon>
    </lineage>
</organism>
<keyword evidence="3" id="KW-0238">DNA-binding</keyword>
<evidence type="ECO:0000313" key="5">
    <source>
        <dbReference type="EMBL" id="NYH82208.1"/>
    </source>
</evidence>
<dbReference type="RefSeq" id="WP_092888808.1">
    <property type="nucleotide sequence ID" value="NZ_FOOI01000019.1"/>
</dbReference>
<dbReference type="GO" id="GO:0045892">
    <property type="term" value="P:negative regulation of DNA-templated transcription"/>
    <property type="evidence" value="ECO:0007669"/>
    <property type="project" value="InterPro"/>
</dbReference>
<dbReference type="STRING" id="504797.SAMN05421678_119120"/>
<dbReference type="AlphaFoldDB" id="A0A1I3AKT0"/>
<reference evidence="6 7" key="1">
    <citation type="submission" date="2016-10" db="EMBL/GenBank/DDBJ databases">
        <authorList>
            <person name="de Groot N.N."/>
        </authorList>
    </citation>
    <scope>NUCLEOTIDE SEQUENCE [LARGE SCALE GENOMIC DNA]</scope>
    <source>
        <strain evidence="6 7">CPCC 202808</strain>
    </source>
</reference>
<dbReference type="EMBL" id="JACBZA010000001">
    <property type="protein sequence ID" value="NYH82208.1"/>
    <property type="molecule type" value="Genomic_DNA"/>
</dbReference>